<dbReference type="Proteomes" id="UP001430953">
    <property type="component" value="Unassembled WGS sequence"/>
</dbReference>
<feature type="compositionally biased region" description="Basic residues" evidence="1">
    <location>
        <begin position="10"/>
        <end position="20"/>
    </location>
</feature>
<evidence type="ECO:0000313" key="2">
    <source>
        <dbReference type="EMBL" id="KAL0128499.1"/>
    </source>
</evidence>
<gene>
    <name evidence="2" type="ORF">PUN28_003668</name>
</gene>
<protein>
    <submittedName>
        <fullName evidence="2">Uncharacterized protein</fullName>
    </submittedName>
</protein>
<dbReference type="AlphaFoldDB" id="A0AAW2GJU5"/>
<evidence type="ECO:0000256" key="1">
    <source>
        <dbReference type="SAM" id="MobiDB-lite"/>
    </source>
</evidence>
<comment type="caution">
    <text evidence="2">The sequence shown here is derived from an EMBL/GenBank/DDBJ whole genome shotgun (WGS) entry which is preliminary data.</text>
</comment>
<name>A0AAW2GJU5_9HYME</name>
<proteinExistence type="predicted"/>
<organism evidence="2 3">
    <name type="scientific">Cardiocondyla obscurior</name>
    <dbReference type="NCBI Taxonomy" id="286306"/>
    <lineage>
        <taxon>Eukaryota</taxon>
        <taxon>Metazoa</taxon>
        <taxon>Ecdysozoa</taxon>
        <taxon>Arthropoda</taxon>
        <taxon>Hexapoda</taxon>
        <taxon>Insecta</taxon>
        <taxon>Pterygota</taxon>
        <taxon>Neoptera</taxon>
        <taxon>Endopterygota</taxon>
        <taxon>Hymenoptera</taxon>
        <taxon>Apocrita</taxon>
        <taxon>Aculeata</taxon>
        <taxon>Formicoidea</taxon>
        <taxon>Formicidae</taxon>
        <taxon>Myrmicinae</taxon>
        <taxon>Cardiocondyla</taxon>
    </lineage>
</organism>
<dbReference type="EMBL" id="JADYXP020000003">
    <property type="protein sequence ID" value="KAL0128499.1"/>
    <property type="molecule type" value="Genomic_DNA"/>
</dbReference>
<reference evidence="2 3" key="1">
    <citation type="submission" date="2023-03" db="EMBL/GenBank/DDBJ databases">
        <title>High recombination rates correlate with genetic variation in Cardiocondyla obscurior ants.</title>
        <authorList>
            <person name="Errbii M."/>
        </authorList>
    </citation>
    <scope>NUCLEOTIDE SEQUENCE [LARGE SCALE GENOMIC DNA]</scope>
    <source>
        <strain evidence="2">Alpha-2009</strain>
        <tissue evidence="2">Whole body</tissue>
    </source>
</reference>
<feature type="region of interest" description="Disordered" evidence="1">
    <location>
        <begin position="1"/>
        <end position="36"/>
    </location>
</feature>
<keyword evidence="3" id="KW-1185">Reference proteome</keyword>
<evidence type="ECO:0000313" key="3">
    <source>
        <dbReference type="Proteomes" id="UP001430953"/>
    </source>
</evidence>
<sequence length="94" mass="11389">MNTRWCERSLHRKKEKKNKRNGNLDSPRPSWRPPRTEILRATEFREAARKNTRPLICLLHDRATILTRRMHDPFMLEIIIKLIHCQKFHHAITI</sequence>
<accession>A0AAW2GJU5</accession>